<dbReference type="GeneTree" id="ENSGT00940000163503"/>
<dbReference type="Pfam" id="PF23736">
    <property type="entry name" value="Ig_ZP2"/>
    <property type="match status" value="1"/>
</dbReference>
<organism evidence="3 4">
    <name type="scientific">Amphiprion ocellaris</name>
    <name type="common">Clown anemonefish</name>
    <dbReference type="NCBI Taxonomy" id="80972"/>
    <lineage>
        <taxon>Eukaryota</taxon>
        <taxon>Metazoa</taxon>
        <taxon>Chordata</taxon>
        <taxon>Craniata</taxon>
        <taxon>Vertebrata</taxon>
        <taxon>Euteleostomi</taxon>
        <taxon>Actinopterygii</taxon>
        <taxon>Neopterygii</taxon>
        <taxon>Teleostei</taxon>
        <taxon>Neoteleostei</taxon>
        <taxon>Acanthomorphata</taxon>
        <taxon>Ovalentaria</taxon>
        <taxon>Pomacentridae</taxon>
        <taxon>Amphiprion</taxon>
    </lineage>
</organism>
<dbReference type="AlphaFoldDB" id="A0A3Q1CMH4"/>
<evidence type="ECO:0000313" key="4">
    <source>
        <dbReference type="Proteomes" id="UP001501940"/>
    </source>
</evidence>
<proteinExistence type="predicted"/>
<evidence type="ECO:0000259" key="2">
    <source>
        <dbReference type="PROSITE" id="PS51034"/>
    </source>
</evidence>
<sequence>MCCKNDSNMSIFSAFCGVVLLLVLPPCVPSPVAEGVFQTKCLERHFWLSVKSSFLTPMIRFYFEDQSGSHFLSYQEVRLCGYSILINDVGDLVFRASFLACHVRQAGTDYHLRLWFVNLQADGKMTAFPFQLHCSLQGQWSTREIVCEENYMEVSIQQPILPVTSKHKDGHDEADVAVTFRTGEAGSEEAMLLSLREASALGYYISLHSSRLILRCPYSSPLSYFVKEKGVDLEVVSSFILYRAAFLAVDISIACALSEATADGSDLLWTVPYVISPLVHGQFRDRGIRIGVNGHSLSESDIVERGYKVVLQEERIEVRIPAGAQGVHIQSGAVRGQYSQSMSVDLLFMSQWEDQRFPLTQHRSFRLLKTPLIPQTLVLTKDKVSPRGLLSVTLGHFPPHVHLKRVTVDGGGNLLTWSKNPQRQSDKDFVVSRLTHSNRSYSYQLRLPLSHPKIIPKKLTLQGLVAGVKVSVVEAETLKEHDSLVHKCSFPVRELLVCLPEGRMVAIVDTTHTIPPTQPNQTTLLDPSCVPLETDSARALFSFSLNSCGTTVTTEGNYLVYENQISYSKGVLSFVDPVIRRDSPYRLTIQCRYPANDTTTFAIHPHLNSSLEQSFVTHRETANTGQGQWRVNLGH</sequence>
<dbReference type="PANTHER" id="PTHR47130">
    <property type="entry name" value="SI:DKEY-19B23.11-RELATED"/>
    <property type="match status" value="1"/>
</dbReference>
<dbReference type="InterPro" id="IPR058876">
    <property type="entry name" value="Ig-like_ZP"/>
</dbReference>
<accession>A0A3Q1CMH4</accession>
<dbReference type="GeneID" id="111571701"/>
<reference evidence="3 4" key="1">
    <citation type="submission" date="2022-01" db="EMBL/GenBank/DDBJ databases">
        <title>A chromosome-scale genome assembly of the false clownfish, Amphiprion ocellaris.</title>
        <authorList>
            <person name="Ryu T."/>
        </authorList>
    </citation>
    <scope>NUCLEOTIDE SEQUENCE [LARGE SCALE GENOMIC DNA]</scope>
</reference>
<dbReference type="PROSITE" id="PS51034">
    <property type="entry name" value="ZP_2"/>
    <property type="match status" value="1"/>
</dbReference>
<evidence type="ECO:0000256" key="1">
    <source>
        <dbReference type="SAM" id="SignalP"/>
    </source>
</evidence>
<dbReference type="Proteomes" id="UP001501940">
    <property type="component" value="Chromosome 23"/>
</dbReference>
<feature type="chain" id="PRO_5043523291" description="ZP domain-containing protein" evidence="1">
    <location>
        <begin position="30"/>
        <end position="635"/>
    </location>
</feature>
<dbReference type="PANTHER" id="PTHR47130:SF1">
    <property type="entry name" value="ZP DOMAIN-CONTAINING PROTEIN"/>
    <property type="match status" value="1"/>
</dbReference>
<keyword evidence="4" id="KW-1185">Reference proteome</keyword>
<dbReference type="InterPro" id="IPR057638">
    <property type="entry name" value="Ig_ZP2_2nd"/>
</dbReference>
<feature type="signal peptide" evidence="1">
    <location>
        <begin position="1"/>
        <end position="29"/>
    </location>
</feature>
<dbReference type="InterPro" id="IPR055356">
    <property type="entry name" value="ZP-N"/>
</dbReference>
<dbReference type="RefSeq" id="XP_023130764.2">
    <property type="nucleotide sequence ID" value="XM_023274996.3"/>
</dbReference>
<protein>
    <recommendedName>
        <fullName evidence="2">ZP domain-containing protein</fullName>
    </recommendedName>
</protein>
<name>A0A3Q1CMH4_AMPOC</name>
<feature type="domain" description="ZP" evidence="2">
    <location>
        <begin position="497"/>
        <end position="635"/>
    </location>
</feature>
<dbReference type="InterPro" id="IPR001507">
    <property type="entry name" value="ZP_dom"/>
</dbReference>
<dbReference type="Ensembl" id="ENSAOCT00000030940.2">
    <property type="protein sequence ID" value="ENSAOCP00000028245.2"/>
    <property type="gene ID" value="ENSAOCG00000017748.2"/>
</dbReference>
<keyword evidence="1" id="KW-0732">Signal</keyword>
<dbReference type="Gene3D" id="2.60.40.3210">
    <property type="entry name" value="Zona pellucida, ZP-N domain"/>
    <property type="match status" value="1"/>
</dbReference>
<dbReference type="Pfam" id="PF23344">
    <property type="entry name" value="ZP-N"/>
    <property type="match status" value="1"/>
</dbReference>
<reference evidence="3" key="2">
    <citation type="submission" date="2025-08" db="UniProtKB">
        <authorList>
            <consortium name="Ensembl"/>
        </authorList>
    </citation>
    <scope>IDENTIFICATION</scope>
</reference>
<evidence type="ECO:0000313" key="3">
    <source>
        <dbReference type="Ensembl" id="ENSAOCP00000028245.2"/>
    </source>
</evidence>
<reference evidence="3" key="3">
    <citation type="submission" date="2025-09" db="UniProtKB">
        <authorList>
            <consortium name="Ensembl"/>
        </authorList>
    </citation>
    <scope>IDENTIFICATION</scope>
</reference>
<dbReference type="Pfam" id="PF26562">
    <property type="entry name" value="Ig-like"/>
    <property type="match status" value="1"/>
</dbReference>